<sequence length="50" mass="5951">MRNFIHIAARIYFFSSSSPMTSKSFLKALVCRSVYHKWMLFFSLLLLVDF</sequence>
<protein>
    <submittedName>
        <fullName evidence="1">Uncharacterized protein</fullName>
    </submittedName>
</protein>
<organism evidence="1 2">
    <name type="scientific">Populus alba x Populus x berolinensis</name>
    <dbReference type="NCBI Taxonomy" id="444605"/>
    <lineage>
        <taxon>Eukaryota</taxon>
        <taxon>Viridiplantae</taxon>
        <taxon>Streptophyta</taxon>
        <taxon>Embryophyta</taxon>
        <taxon>Tracheophyta</taxon>
        <taxon>Spermatophyta</taxon>
        <taxon>Magnoliopsida</taxon>
        <taxon>eudicotyledons</taxon>
        <taxon>Gunneridae</taxon>
        <taxon>Pentapetalae</taxon>
        <taxon>rosids</taxon>
        <taxon>fabids</taxon>
        <taxon>Malpighiales</taxon>
        <taxon>Salicaceae</taxon>
        <taxon>Saliceae</taxon>
        <taxon>Populus</taxon>
    </lineage>
</organism>
<reference evidence="1" key="1">
    <citation type="journal article" date="2023" name="Mol. Ecol. Resour.">
        <title>Chromosome-level genome assembly of a triploid poplar Populus alba 'Berolinensis'.</title>
        <authorList>
            <person name="Chen S."/>
            <person name="Yu Y."/>
            <person name="Wang X."/>
            <person name="Wang S."/>
            <person name="Zhang T."/>
            <person name="Zhou Y."/>
            <person name="He R."/>
            <person name="Meng N."/>
            <person name="Wang Y."/>
            <person name="Liu W."/>
            <person name="Liu Z."/>
            <person name="Liu J."/>
            <person name="Guo Q."/>
            <person name="Huang H."/>
            <person name="Sederoff R.R."/>
            <person name="Wang G."/>
            <person name="Qu G."/>
            <person name="Chen S."/>
        </authorList>
    </citation>
    <scope>NUCLEOTIDE SEQUENCE</scope>
    <source>
        <strain evidence="1">SC-2020</strain>
    </source>
</reference>
<evidence type="ECO:0000313" key="2">
    <source>
        <dbReference type="Proteomes" id="UP001164929"/>
    </source>
</evidence>
<dbReference type="Proteomes" id="UP001164929">
    <property type="component" value="Chromosome 3"/>
</dbReference>
<dbReference type="AlphaFoldDB" id="A0AAD6R6W7"/>
<evidence type="ECO:0000313" key="1">
    <source>
        <dbReference type="EMBL" id="KAJ7003333.1"/>
    </source>
</evidence>
<gene>
    <name evidence="1" type="ORF">NC653_008539</name>
</gene>
<comment type="caution">
    <text evidence="1">The sequence shown here is derived from an EMBL/GenBank/DDBJ whole genome shotgun (WGS) entry which is preliminary data.</text>
</comment>
<name>A0AAD6R6W7_9ROSI</name>
<proteinExistence type="predicted"/>
<accession>A0AAD6R6W7</accession>
<keyword evidence="2" id="KW-1185">Reference proteome</keyword>
<dbReference type="EMBL" id="JAQIZT010000003">
    <property type="protein sequence ID" value="KAJ7003333.1"/>
    <property type="molecule type" value="Genomic_DNA"/>
</dbReference>